<keyword evidence="2" id="KW-1185">Reference proteome</keyword>
<sequence>MIGSDAVQKNIRARGIGDLFMKEFIDELLSTGIRENTIDLSSKRGGDDKFYP</sequence>
<name>A0ABQ0SIR2_NOVHA</name>
<comment type="caution">
    <text evidence="1">The sequence shown here is derived from an EMBL/GenBank/DDBJ whole genome shotgun (WGS) entry which is preliminary data.</text>
</comment>
<gene>
    <name evidence="1" type="ORF">GHA01_29920</name>
</gene>
<dbReference type="EMBL" id="BJNN01000174">
    <property type="protein sequence ID" value="GEC65143.1"/>
    <property type="molecule type" value="Genomic_DNA"/>
</dbReference>
<evidence type="ECO:0000313" key="1">
    <source>
        <dbReference type="EMBL" id="GEC65143.1"/>
    </source>
</evidence>
<evidence type="ECO:0008006" key="3">
    <source>
        <dbReference type="Google" id="ProtNLM"/>
    </source>
</evidence>
<dbReference type="Proteomes" id="UP000319478">
    <property type="component" value="Unassembled WGS sequence"/>
</dbReference>
<organism evidence="1 2">
    <name type="scientific">Novacetimonas hansenii</name>
    <name type="common">Komagataeibacter hansenii</name>
    <dbReference type="NCBI Taxonomy" id="436"/>
    <lineage>
        <taxon>Bacteria</taxon>
        <taxon>Pseudomonadati</taxon>
        <taxon>Pseudomonadota</taxon>
        <taxon>Alphaproteobacteria</taxon>
        <taxon>Acetobacterales</taxon>
        <taxon>Acetobacteraceae</taxon>
        <taxon>Novacetimonas</taxon>
    </lineage>
</organism>
<proteinExistence type="predicted"/>
<reference evidence="1 2" key="1">
    <citation type="submission" date="2019-06" db="EMBL/GenBank/DDBJ databases">
        <title>Whole genome shotgun sequence of Komagataeibacter hansenii NBRC 14820.</title>
        <authorList>
            <person name="Hosoyama A."/>
            <person name="Uohara A."/>
            <person name="Ohji S."/>
            <person name="Ichikawa N."/>
        </authorList>
    </citation>
    <scope>NUCLEOTIDE SEQUENCE [LARGE SCALE GENOMIC DNA]</scope>
    <source>
        <strain evidence="1 2">NBRC 14820</strain>
    </source>
</reference>
<evidence type="ECO:0000313" key="2">
    <source>
        <dbReference type="Proteomes" id="UP000319478"/>
    </source>
</evidence>
<accession>A0ABQ0SIR2</accession>
<protein>
    <recommendedName>
        <fullName evidence="3">N-acetyltransferase domain-containing protein</fullName>
    </recommendedName>
</protein>